<dbReference type="Gramene" id="KFK34570">
    <property type="protein sequence ID" value="KFK34570"/>
    <property type="gene ID" value="AALP_AA5G162800"/>
</dbReference>
<organism evidence="1 2">
    <name type="scientific">Arabis alpina</name>
    <name type="common">Alpine rock-cress</name>
    <dbReference type="NCBI Taxonomy" id="50452"/>
    <lineage>
        <taxon>Eukaryota</taxon>
        <taxon>Viridiplantae</taxon>
        <taxon>Streptophyta</taxon>
        <taxon>Embryophyta</taxon>
        <taxon>Tracheophyta</taxon>
        <taxon>Spermatophyta</taxon>
        <taxon>Magnoliopsida</taxon>
        <taxon>eudicotyledons</taxon>
        <taxon>Gunneridae</taxon>
        <taxon>Pentapetalae</taxon>
        <taxon>rosids</taxon>
        <taxon>malvids</taxon>
        <taxon>Brassicales</taxon>
        <taxon>Brassicaceae</taxon>
        <taxon>Arabideae</taxon>
        <taxon>Arabis</taxon>
    </lineage>
</organism>
<accession>A0A087GXG8</accession>
<dbReference type="EMBL" id="CM002873">
    <property type="protein sequence ID" value="KFK34570.1"/>
    <property type="molecule type" value="Genomic_DNA"/>
</dbReference>
<evidence type="ECO:0000313" key="2">
    <source>
        <dbReference type="Proteomes" id="UP000029120"/>
    </source>
</evidence>
<sequence length="132" mass="15624">MKHLFSLPPTIGIAFHRRISIFSDVLFITFLGYDCISVADPFFYHHRDLLDGETIPTGTKTRELQKRRKQNEAKTRRTDLLQISPRIPNRTIFNPDIDTSPKPPKVQIWEAKIYANRKRASCKRWKRIHHKE</sequence>
<protein>
    <submittedName>
        <fullName evidence="1">Uncharacterized protein</fullName>
    </submittedName>
</protein>
<gene>
    <name evidence="1" type="ordered locus">AALP_Aa5g162800</name>
</gene>
<dbReference type="AlphaFoldDB" id="A0A087GXG8"/>
<reference evidence="2" key="1">
    <citation type="journal article" date="2015" name="Nat. Plants">
        <title>Genome expansion of Arabis alpina linked with retrotransposition and reduced symmetric DNA methylation.</title>
        <authorList>
            <person name="Willing E.M."/>
            <person name="Rawat V."/>
            <person name="Mandakova T."/>
            <person name="Maumus F."/>
            <person name="James G.V."/>
            <person name="Nordstroem K.J."/>
            <person name="Becker C."/>
            <person name="Warthmann N."/>
            <person name="Chica C."/>
            <person name="Szarzynska B."/>
            <person name="Zytnicki M."/>
            <person name="Albani M.C."/>
            <person name="Kiefer C."/>
            <person name="Bergonzi S."/>
            <person name="Castaings L."/>
            <person name="Mateos J.L."/>
            <person name="Berns M.C."/>
            <person name="Bujdoso N."/>
            <person name="Piofczyk T."/>
            <person name="de Lorenzo L."/>
            <person name="Barrero-Sicilia C."/>
            <person name="Mateos I."/>
            <person name="Piednoel M."/>
            <person name="Hagmann J."/>
            <person name="Chen-Min-Tao R."/>
            <person name="Iglesias-Fernandez R."/>
            <person name="Schuster S.C."/>
            <person name="Alonso-Blanco C."/>
            <person name="Roudier F."/>
            <person name="Carbonero P."/>
            <person name="Paz-Ares J."/>
            <person name="Davis S.J."/>
            <person name="Pecinka A."/>
            <person name="Quesneville H."/>
            <person name="Colot V."/>
            <person name="Lysak M.A."/>
            <person name="Weigel D."/>
            <person name="Coupland G."/>
            <person name="Schneeberger K."/>
        </authorList>
    </citation>
    <scope>NUCLEOTIDE SEQUENCE [LARGE SCALE GENOMIC DNA]</scope>
    <source>
        <strain evidence="2">cv. Pajares</strain>
    </source>
</reference>
<evidence type="ECO:0000313" key="1">
    <source>
        <dbReference type="EMBL" id="KFK34570.1"/>
    </source>
</evidence>
<dbReference type="Proteomes" id="UP000029120">
    <property type="component" value="Chromosome 5"/>
</dbReference>
<proteinExistence type="predicted"/>
<keyword evidence="2" id="KW-1185">Reference proteome</keyword>
<name>A0A087GXG8_ARAAL</name>